<organism evidence="1 2">
    <name type="scientific">Dermacentor silvarum</name>
    <name type="common">Tick</name>
    <dbReference type="NCBI Taxonomy" id="543639"/>
    <lineage>
        <taxon>Eukaryota</taxon>
        <taxon>Metazoa</taxon>
        <taxon>Ecdysozoa</taxon>
        <taxon>Arthropoda</taxon>
        <taxon>Chelicerata</taxon>
        <taxon>Arachnida</taxon>
        <taxon>Acari</taxon>
        <taxon>Parasitiformes</taxon>
        <taxon>Ixodida</taxon>
        <taxon>Ixodoidea</taxon>
        <taxon>Ixodidae</taxon>
        <taxon>Rhipicephalinae</taxon>
        <taxon>Dermacentor</taxon>
    </lineage>
</organism>
<keyword evidence="2" id="KW-1185">Reference proteome</keyword>
<comment type="caution">
    <text evidence="1">The sequence shown here is derived from an EMBL/GenBank/DDBJ whole genome shotgun (WGS) entry which is preliminary data.</text>
</comment>
<protein>
    <submittedName>
        <fullName evidence="1">Uncharacterized protein</fullName>
    </submittedName>
</protein>
<accession>A0ACB8CWL4</accession>
<reference evidence="1" key="1">
    <citation type="submission" date="2020-05" db="EMBL/GenBank/DDBJ databases">
        <title>Large-scale comparative analyses of tick genomes elucidate their genetic diversity and vector capacities.</title>
        <authorList>
            <person name="Jia N."/>
            <person name="Wang J."/>
            <person name="Shi W."/>
            <person name="Du L."/>
            <person name="Sun Y."/>
            <person name="Zhan W."/>
            <person name="Jiang J."/>
            <person name="Wang Q."/>
            <person name="Zhang B."/>
            <person name="Ji P."/>
            <person name="Sakyi L.B."/>
            <person name="Cui X."/>
            <person name="Yuan T."/>
            <person name="Jiang B."/>
            <person name="Yang W."/>
            <person name="Lam T.T.-Y."/>
            <person name="Chang Q."/>
            <person name="Ding S."/>
            <person name="Wang X."/>
            <person name="Zhu J."/>
            <person name="Ruan X."/>
            <person name="Zhao L."/>
            <person name="Wei J."/>
            <person name="Que T."/>
            <person name="Du C."/>
            <person name="Cheng J."/>
            <person name="Dai P."/>
            <person name="Han X."/>
            <person name="Huang E."/>
            <person name="Gao Y."/>
            <person name="Liu J."/>
            <person name="Shao H."/>
            <person name="Ye R."/>
            <person name="Li L."/>
            <person name="Wei W."/>
            <person name="Wang X."/>
            <person name="Wang C."/>
            <person name="Yang T."/>
            <person name="Huo Q."/>
            <person name="Li W."/>
            <person name="Guo W."/>
            <person name="Chen H."/>
            <person name="Zhou L."/>
            <person name="Ni X."/>
            <person name="Tian J."/>
            <person name="Zhou Y."/>
            <person name="Sheng Y."/>
            <person name="Liu T."/>
            <person name="Pan Y."/>
            <person name="Xia L."/>
            <person name="Li J."/>
            <person name="Zhao F."/>
            <person name="Cao W."/>
        </authorList>
    </citation>
    <scope>NUCLEOTIDE SEQUENCE</scope>
    <source>
        <strain evidence="1">Dsil-2018</strain>
    </source>
</reference>
<name>A0ACB8CWL4_DERSI</name>
<evidence type="ECO:0000313" key="1">
    <source>
        <dbReference type="EMBL" id="KAH7953592.1"/>
    </source>
</evidence>
<evidence type="ECO:0000313" key="2">
    <source>
        <dbReference type="Proteomes" id="UP000821865"/>
    </source>
</evidence>
<gene>
    <name evidence="1" type="ORF">HPB49_010513</name>
</gene>
<dbReference type="Proteomes" id="UP000821865">
    <property type="component" value="Chromosome 4"/>
</dbReference>
<sequence length="268" mass="30169">MAASEDETEVFSHLGQILADPPPKRDLCNKCRRPPSVCWCCSLPATPVAISSKVYILQHPGEVKRNLSTAPMLEAALSNERCIILRGRRFSRERYGPLESVLEDPPSADTILLYPGPEAKDVQLLATVQQRGRGYNIVVLDGTWSQARSLFFNSPQLHSLQQVQINASQASHYVIRTQPTSECLSTVETVAYALAALEEKPHLKEASFLRNQVLTRPLQTLCRYQLEHGAVEHQSKEFLIQNGLYMKPLSRRIMHKLARNEDLKDALK</sequence>
<dbReference type="EMBL" id="CM023473">
    <property type="protein sequence ID" value="KAH7953592.1"/>
    <property type="molecule type" value="Genomic_DNA"/>
</dbReference>
<proteinExistence type="predicted"/>